<feature type="region of interest" description="Disordered" evidence="1">
    <location>
        <begin position="1"/>
        <end position="32"/>
    </location>
</feature>
<dbReference type="EMBL" id="CR555306">
    <property type="protein sequence ID" value="CAI06333.1"/>
    <property type="molecule type" value="Genomic_DNA"/>
</dbReference>
<reference evidence="2 3" key="1">
    <citation type="journal article" date="2005" name="Arch. Microbiol.">
        <title>The genome sequence of an anaerobic aromatic-degrading denitrifying bacterium, strain EbN1.</title>
        <authorList>
            <person name="Rabus R."/>
            <person name="Kube M."/>
            <person name="Heider J."/>
            <person name="Beck A."/>
            <person name="Heitmann K."/>
            <person name="Widdel F."/>
            <person name="Reinhardt R."/>
        </authorList>
    </citation>
    <scope>NUCLEOTIDE SEQUENCE [LARGE SCALE GENOMIC DNA]</scope>
    <source>
        <strain evidence="2 3">EbN1</strain>
    </source>
</reference>
<dbReference type="AlphaFoldDB" id="Q5P8M6"/>
<keyword evidence="3" id="KW-1185">Reference proteome</keyword>
<gene>
    <name evidence="2" type="ORF">ebA406</name>
</gene>
<dbReference type="Proteomes" id="UP000006552">
    <property type="component" value="Chromosome"/>
</dbReference>
<evidence type="ECO:0000313" key="2">
    <source>
        <dbReference type="EMBL" id="CAI06333.1"/>
    </source>
</evidence>
<protein>
    <submittedName>
        <fullName evidence="2">Uncharacterized protein</fullName>
    </submittedName>
</protein>
<sequence length="162" mass="16950">MASMPRRRIISAAQRTTTAPTSSARTSAMSPADKPAACAKAAACSDDRDMTRSTAVVALQRLDRARLAGRAEVIGDAGADHFQIAGEVLVLKVDPGAGWRVAPGGTDLTGEEGEFVLEAGEVLALAIVVGVGDGEWREGGDGERERQQSEGWVHGDSFRDTS</sequence>
<name>Q5P8M6_AROAE</name>
<dbReference type="KEGG" id="eba:ebA406"/>
<dbReference type="HOGENOM" id="CLU_1631963_0_0_4"/>
<evidence type="ECO:0000313" key="3">
    <source>
        <dbReference type="Proteomes" id="UP000006552"/>
    </source>
</evidence>
<evidence type="ECO:0000256" key="1">
    <source>
        <dbReference type="SAM" id="MobiDB-lite"/>
    </source>
</evidence>
<organism evidence="2 3">
    <name type="scientific">Aromatoleum aromaticum (strain DSM 19018 / LMG 30748 / EbN1)</name>
    <name type="common">Azoarcus sp. (strain EbN1)</name>
    <dbReference type="NCBI Taxonomy" id="76114"/>
    <lineage>
        <taxon>Bacteria</taxon>
        <taxon>Pseudomonadati</taxon>
        <taxon>Pseudomonadota</taxon>
        <taxon>Betaproteobacteria</taxon>
        <taxon>Rhodocyclales</taxon>
        <taxon>Rhodocyclaceae</taxon>
        <taxon>Aromatoleum</taxon>
    </lineage>
</organism>
<proteinExistence type="predicted"/>
<feature type="region of interest" description="Disordered" evidence="1">
    <location>
        <begin position="134"/>
        <end position="162"/>
    </location>
</feature>
<feature type="compositionally biased region" description="Low complexity" evidence="1">
    <location>
        <begin position="11"/>
        <end position="32"/>
    </location>
</feature>
<accession>Q5P8M6</accession>
<feature type="compositionally biased region" description="Basic and acidic residues" evidence="1">
    <location>
        <begin position="134"/>
        <end position="148"/>
    </location>
</feature>